<dbReference type="PANTHER" id="PTHR37302:SF3">
    <property type="entry name" value="DAMAGE-INDUCIBLE PROTEIN DINB"/>
    <property type="match status" value="1"/>
</dbReference>
<reference evidence="7" key="2">
    <citation type="journal article" date="2019" name="Int. J. Syst. Evol. Microbiol.">
        <title>The Global Catalogue of Microorganisms (GCM) 10K type strain sequencing project: providing services to taxonomists for standard genome sequencing and annotation.</title>
        <authorList>
            <consortium name="The Broad Institute Genomics Platform"/>
            <consortium name="The Broad Institute Genome Sequencing Center for Infectious Disease"/>
            <person name="Wu L."/>
            <person name="Ma J."/>
        </authorList>
    </citation>
    <scope>NUCLEOTIDE SEQUENCE [LARGE SCALE GENOMIC DNA]</scope>
    <source>
        <strain evidence="7">CGMCC 1.15931</strain>
    </source>
</reference>
<dbReference type="Proteomes" id="UP000430634">
    <property type="component" value="Unassembled WGS sequence"/>
</dbReference>
<feature type="binding site" evidence="3">
    <location>
        <position position="152"/>
    </location>
    <ligand>
        <name>a divalent metal cation</name>
        <dbReference type="ChEBI" id="CHEBI:60240"/>
    </ligand>
</feature>
<dbReference type="InterPro" id="IPR007837">
    <property type="entry name" value="DinB"/>
</dbReference>
<organism evidence="5 6">
    <name type="scientific">Pseudoduganella buxea</name>
    <dbReference type="NCBI Taxonomy" id="1949069"/>
    <lineage>
        <taxon>Bacteria</taxon>
        <taxon>Pseudomonadati</taxon>
        <taxon>Pseudomonadota</taxon>
        <taxon>Betaproteobacteria</taxon>
        <taxon>Burkholderiales</taxon>
        <taxon>Oxalobacteraceae</taxon>
        <taxon>Telluria group</taxon>
        <taxon>Pseudoduganella</taxon>
    </lineage>
</organism>
<evidence type="ECO:0000313" key="4">
    <source>
        <dbReference type="EMBL" id="GGC18824.1"/>
    </source>
</evidence>
<evidence type="ECO:0000256" key="2">
    <source>
        <dbReference type="ARBA" id="ARBA00022723"/>
    </source>
</evidence>
<evidence type="ECO:0000256" key="1">
    <source>
        <dbReference type="ARBA" id="ARBA00008635"/>
    </source>
</evidence>
<comment type="caution">
    <text evidence="5">The sequence shown here is derived from an EMBL/GenBank/DDBJ whole genome shotgun (WGS) entry which is preliminary data.</text>
</comment>
<dbReference type="Proteomes" id="UP000622638">
    <property type="component" value="Unassembled WGS sequence"/>
</dbReference>
<dbReference type="InterPro" id="IPR034660">
    <property type="entry name" value="DinB/YfiT-like"/>
</dbReference>
<dbReference type="Gene3D" id="1.20.120.450">
    <property type="entry name" value="dinb family like domain"/>
    <property type="match status" value="1"/>
</dbReference>
<dbReference type="PANTHER" id="PTHR37302">
    <property type="entry name" value="SLR1116 PROTEIN"/>
    <property type="match status" value="1"/>
</dbReference>
<reference evidence="4" key="4">
    <citation type="submission" date="2024-05" db="EMBL/GenBank/DDBJ databases">
        <authorList>
            <person name="Sun Q."/>
            <person name="Zhou Y."/>
        </authorList>
    </citation>
    <scope>NUCLEOTIDE SEQUENCE</scope>
    <source>
        <strain evidence="4">CGMCC 1.15931</strain>
    </source>
</reference>
<gene>
    <name evidence="4" type="ORF">GCM10011572_45410</name>
    <name evidence="5" type="ORF">GM672_08105</name>
</gene>
<evidence type="ECO:0000313" key="6">
    <source>
        <dbReference type="Proteomes" id="UP000430634"/>
    </source>
</evidence>
<comment type="similarity">
    <text evidence="1">Belongs to the DinB family.</text>
</comment>
<dbReference type="Pfam" id="PF05163">
    <property type="entry name" value="DinB"/>
    <property type="match status" value="1"/>
</dbReference>
<sequence>MAALPSDMLSRYLLAQARNNAWSDHRLLRACSALSQPEFEDMTRTNFFPGVGATLNHIVTVQQFYMDALLRERDGEPPHPDYQSFFRPPAPYATCAEVWRAQKASDIELIGYCAALTDATLDRPVTILRTDRVQVDTRQRLLAHLFQHQVHHRGQIHAMLAGTRVAPPQLDEFYASGEADLRAEDFAELGWREEDIWPDGR</sequence>
<dbReference type="GO" id="GO:0046872">
    <property type="term" value="F:metal ion binding"/>
    <property type="evidence" value="ECO:0007669"/>
    <property type="project" value="UniProtKB-KW"/>
</dbReference>
<proteinExistence type="inferred from homology"/>
<reference evidence="4" key="1">
    <citation type="journal article" date="2014" name="Int. J. Syst. Evol. Microbiol.">
        <title>Complete genome of a new Firmicutes species belonging to the dominant human colonic microbiota ('Ruminococcus bicirculans') reveals two chromosomes and a selective capacity to utilize plant glucans.</title>
        <authorList>
            <consortium name="NISC Comparative Sequencing Program"/>
            <person name="Wegmann U."/>
            <person name="Louis P."/>
            <person name="Goesmann A."/>
            <person name="Henrissat B."/>
            <person name="Duncan S.H."/>
            <person name="Flint H.J."/>
        </authorList>
    </citation>
    <scope>NUCLEOTIDE SEQUENCE</scope>
    <source>
        <strain evidence="4">CGMCC 1.15931</strain>
    </source>
</reference>
<keyword evidence="2 3" id="KW-0479">Metal-binding</keyword>
<dbReference type="EMBL" id="WNKZ01000016">
    <property type="protein sequence ID" value="MTV52697.1"/>
    <property type="molecule type" value="Genomic_DNA"/>
</dbReference>
<reference evidence="5 6" key="3">
    <citation type="submission" date="2019-11" db="EMBL/GenBank/DDBJ databases">
        <title>Type strains purchased from KCTC, JCM and DSMZ.</title>
        <authorList>
            <person name="Lu H."/>
        </authorList>
    </citation>
    <scope>NUCLEOTIDE SEQUENCE [LARGE SCALE GENOMIC DNA]</scope>
    <source>
        <strain evidence="5 6">KCTC 52429</strain>
    </source>
</reference>
<dbReference type="RefSeq" id="WP_155470025.1">
    <property type="nucleotide sequence ID" value="NZ_BMKG01000025.1"/>
</dbReference>
<feature type="binding site" evidence="3">
    <location>
        <position position="148"/>
    </location>
    <ligand>
        <name>a divalent metal cation</name>
        <dbReference type="ChEBI" id="CHEBI:60240"/>
    </ligand>
</feature>
<dbReference type="AlphaFoldDB" id="A0A6I3SYJ3"/>
<dbReference type="SUPFAM" id="SSF109854">
    <property type="entry name" value="DinB/YfiT-like putative metalloenzymes"/>
    <property type="match status" value="1"/>
</dbReference>
<evidence type="ECO:0000256" key="3">
    <source>
        <dbReference type="PIRSR" id="PIRSR607837-1"/>
    </source>
</evidence>
<evidence type="ECO:0000313" key="7">
    <source>
        <dbReference type="Proteomes" id="UP000622638"/>
    </source>
</evidence>
<evidence type="ECO:0000313" key="5">
    <source>
        <dbReference type="EMBL" id="MTV52697.1"/>
    </source>
</evidence>
<dbReference type="OrthoDB" id="9807509at2"/>
<name>A0A6I3SYJ3_9BURK</name>
<dbReference type="EMBL" id="BMKG01000025">
    <property type="protein sequence ID" value="GGC18824.1"/>
    <property type="molecule type" value="Genomic_DNA"/>
</dbReference>
<accession>A0A6I3SYJ3</accession>
<protein>
    <submittedName>
        <fullName evidence="5">DUF664 domain-containing protein</fullName>
    </submittedName>
    <submittedName>
        <fullName evidence="4">Damage-inducible protein DinB</fullName>
    </submittedName>
</protein>
<feature type="binding site" evidence="3">
    <location>
        <position position="57"/>
    </location>
    <ligand>
        <name>a divalent metal cation</name>
        <dbReference type="ChEBI" id="CHEBI:60240"/>
    </ligand>
</feature>
<keyword evidence="7" id="KW-1185">Reference proteome</keyword>